<dbReference type="InterPro" id="IPR010971">
    <property type="entry name" value="UbiH/COQ6"/>
</dbReference>
<keyword evidence="4" id="KW-0285">Flavoprotein</keyword>
<evidence type="ECO:0000256" key="5">
    <source>
        <dbReference type="ARBA" id="ARBA00022827"/>
    </source>
</evidence>
<evidence type="ECO:0000256" key="2">
    <source>
        <dbReference type="ARBA" id="ARBA00004749"/>
    </source>
</evidence>
<evidence type="ECO:0000256" key="6">
    <source>
        <dbReference type="ARBA" id="ARBA00023002"/>
    </source>
</evidence>
<dbReference type="RefSeq" id="WP_109063165.1">
    <property type="nucleotide sequence ID" value="NZ_QETA01000009.1"/>
</dbReference>
<dbReference type="EMBL" id="QETA01000009">
    <property type="protein sequence ID" value="PWF21071.1"/>
    <property type="molecule type" value="Genomic_DNA"/>
</dbReference>
<reference evidence="10" key="1">
    <citation type="submission" date="2018-05" db="EMBL/GenBank/DDBJ databases">
        <authorList>
            <person name="Li Y."/>
        </authorList>
    </citation>
    <scope>NUCLEOTIDE SEQUENCE [LARGE SCALE GENOMIC DNA]</scope>
    <source>
        <strain evidence="10">3d-2-2</strain>
    </source>
</reference>
<feature type="domain" description="FAD-binding" evidence="8">
    <location>
        <begin position="3"/>
        <end position="345"/>
    </location>
</feature>
<evidence type="ECO:0000313" key="10">
    <source>
        <dbReference type="Proteomes" id="UP000245212"/>
    </source>
</evidence>
<protein>
    <submittedName>
        <fullName evidence="9">Ubiquinone biosynthesis protein UbiH</fullName>
    </submittedName>
</protein>
<keyword evidence="9" id="KW-0830">Ubiquinone</keyword>
<name>A0A2V1JVG9_9BURK</name>
<dbReference type="GO" id="GO:0071949">
    <property type="term" value="F:FAD binding"/>
    <property type="evidence" value="ECO:0007669"/>
    <property type="project" value="InterPro"/>
</dbReference>
<keyword evidence="10" id="KW-1185">Reference proteome</keyword>
<dbReference type="GO" id="GO:0006744">
    <property type="term" value="P:ubiquinone biosynthetic process"/>
    <property type="evidence" value="ECO:0007669"/>
    <property type="project" value="UniProtKB-UniPathway"/>
</dbReference>
<comment type="caution">
    <text evidence="9">The sequence shown here is derived from an EMBL/GenBank/DDBJ whole genome shotgun (WGS) entry which is preliminary data.</text>
</comment>
<evidence type="ECO:0000259" key="8">
    <source>
        <dbReference type="Pfam" id="PF01494"/>
    </source>
</evidence>
<comment type="similarity">
    <text evidence="3">Belongs to the UbiH/COQ6 family.</text>
</comment>
<dbReference type="InterPro" id="IPR036188">
    <property type="entry name" value="FAD/NAD-bd_sf"/>
</dbReference>
<dbReference type="UniPathway" id="UPA00232"/>
<sequence length="397" mass="42677">MKKTSILVAGSGIAGLGTALALARRGQQVALVGPRPDMQPPDLDEYHPRVYALSPESQSFLAGLGVWDVLPANRVTPVQAMEVHGDQQGKVTLEAWQAARPALAWIVEAGLLERTLAQAALMSGLTWHDRRCTGWHHDGQASILELDQGPALRADLVVAADGARSAVRAASGLAVDSHAYGEMGIVTHLEAELPHQGVACQWFSEEGIVALLPLPDTRGGRHLVSLVWSMPQDQARALLGWPQAQQETFLAERLAVLTSGRLGHLRVRSGVHGFPLFLEQTSSMTGPGLALVSDAGHRVHPLAGQGLNLGLGDVRALVDAVAGREPFRHAGDERVLSRYRRARAAPLRAMKLATHGLHSLFSSEQVPLVWLRNQGMELVERLPFIKRALIDNAAGQG</sequence>
<keyword evidence="5" id="KW-0274">FAD</keyword>
<organism evidence="9 10">
    <name type="scientific">Corticimicrobacter populi</name>
    <dbReference type="NCBI Taxonomy" id="2175229"/>
    <lineage>
        <taxon>Bacteria</taxon>
        <taxon>Pseudomonadati</taxon>
        <taxon>Pseudomonadota</taxon>
        <taxon>Betaproteobacteria</taxon>
        <taxon>Burkholderiales</taxon>
        <taxon>Alcaligenaceae</taxon>
        <taxon>Corticimicrobacter</taxon>
    </lineage>
</organism>
<evidence type="ECO:0000256" key="1">
    <source>
        <dbReference type="ARBA" id="ARBA00001974"/>
    </source>
</evidence>
<evidence type="ECO:0000256" key="3">
    <source>
        <dbReference type="ARBA" id="ARBA00005349"/>
    </source>
</evidence>
<dbReference type="Pfam" id="PF01494">
    <property type="entry name" value="FAD_binding_3"/>
    <property type="match status" value="1"/>
</dbReference>
<evidence type="ECO:0000256" key="7">
    <source>
        <dbReference type="ARBA" id="ARBA00023033"/>
    </source>
</evidence>
<dbReference type="AlphaFoldDB" id="A0A2V1JVG9"/>
<keyword evidence="6" id="KW-0560">Oxidoreductase</keyword>
<keyword evidence="7" id="KW-0503">Monooxygenase</keyword>
<comment type="pathway">
    <text evidence="2">Cofactor biosynthesis; ubiquinone biosynthesis.</text>
</comment>
<dbReference type="Gene3D" id="3.50.50.60">
    <property type="entry name" value="FAD/NAD(P)-binding domain"/>
    <property type="match status" value="2"/>
</dbReference>
<dbReference type="InterPro" id="IPR018168">
    <property type="entry name" value="Ubi_Hdrlase_CS"/>
</dbReference>
<dbReference type="GO" id="GO:0016705">
    <property type="term" value="F:oxidoreductase activity, acting on paired donors, with incorporation or reduction of molecular oxygen"/>
    <property type="evidence" value="ECO:0007669"/>
    <property type="project" value="InterPro"/>
</dbReference>
<dbReference type="Proteomes" id="UP000245212">
    <property type="component" value="Unassembled WGS sequence"/>
</dbReference>
<evidence type="ECO:0000256" key="4">
    <source>
        <dbReference type="ARBA" id="ARBA00022630"/>
    </source>
</evidence>
<dbReference type="NCBIfam" id="TIGR01988">
    <property type="entry name" value="Ubi-OHases"/>
    <property type="match status" value="1"/>
</dbReference>
<proteinExistence type="inferred from homology"/>
<dbReference type="GO" id="GO:0004497">
    <property type="term" value="F:monooxygenase activity"/>
    <property type="evidence" value="ECO:0007669"/>
    <property type="project" value="UniProtKB-KW"/>
</dbReference>
<dbReference type="PANTHER" id="PTHR43876">
    <property type="entry name" value="UBIQUINONE BIOSYNTHESIS MONOOXYGENASE COQ6, MITOCHONDRIAL"/>
    <property type="match status" value="1"/>
</dbReference>
<gene>
    <name evidence="9" type="ORF">DD235_16240</name>
</gene>
<dbReference type="PRINTS" id="PR00420">
    <property type="entry name" value="RNGMNOXGNASE"/>
</dbReference>
<dbReference type="InterPro" id="IPR051205">
    <property type="entry name" value="UbiH/COQ6_monooxygenase"/>
</dbReference>
<dbReference type="PROSITE" id="PS01304">
    <property type="entry name" value="UBIH"/>
    <property type="match status" value="1"/>
</dbReference>
<comment type="cofactor">
    <cofactor evidence="1">
        <name>FAD</name>
        <dbReference type="ChEBI" id="CHEBI:57692"/>
    </cofactor>
</comment>
<dbReference type="PANTHER" id="PTHR43876:SF7">
    <property type="entry name" value="UBIQUINONE BIOSYNTHESIS MONOOXYGENASE COQ6, MITOCHONDRIAL"/>
    <property type="match status" value="1"/>
</dbReference>
<dbReference type="SUPFAM" id="SSF51905">
    <property type="entry name" value="FAD/NAD(P)-binding domain"/>
    <property type="match status" value="1"/>
</dbReference>
<evidence type="ECO:0000313" key="9">
    <source>
        <dbReference type="EMBL" id="PWF21071.1"/>
    </source>
</evidence>
<dbReference type="InterPro" id="IPR002938">
    <property type="entry name" value="FAD-bd"/>
</dbReference>
<accession>A0A2V1JVG9</accession>